<dbReference type="Gene3D" id="2.60.40.10">
    <property type="entry name" value="Immunoglobulins"/>
    <property type="match status" value="5"/>
</dbReference>
<dbReference type="InterPro" id="IPR011047">
    <property type="entry name" value="Quinoprotein_ADH-like_sf"/>
</dbReference>
<dbReference type="GO" id="GO:0042995">
    <property type="term" value="C:cell projection"/>
    <property type="evidence" value="ECO:0007669"/>
    <property type="project" value="UniProtKB-SubCell"/>
</dbReference>
<dbReference type="Gene3D" id="2.60.120.200">
    <property type="match status" value="2"/>
</dbReference>
<evidence type="ECO:0000313" key="12">
    <source>
        <dbReference type="Proteomes" id="UP000198825"/>
    </source>
</evidence>
<dbReference type="InterPro" id="IPR013431">
    <property type="entry name" value="Delta_60_rpt"/>
</dbReference>
<feature type="domain" description="PKD" evidence="9">
    <location>
        <begin position="1205"/>
        <end position="1293"/>
    </location>
</feature>
<name>A0A1H2NFW0_9ACTN</name>
<dbReference type="InterPro" id="IPR000601">
    <property type="entry name" value="PKD_dom"/>
</dbReference>
<evidence type="ECO:0000259" key="10">
    <source>
        <dbReference type="PROSITE" id="PS50853"/>
    </source>
</evidence>
<dbReference type="InterPro" id="IPR013320">
    <property type="entry name" value="ConA-like_dom_sf"/>
</dbReference>
<dbReference type="Pfam" id="PF17164">
    <property type="entry name" value="DUF5122"/>
    <property type="match status" value="1"/>
</dbReference>
<evidence type="ECO:0000256" key="8">
    <source>
        <dbReference type="SAM" id="SignalP"/>
    </source>
</evidence>
<keyword evidence="6" id="KW-0119">Carbohydrate metabolism</keyword>
<dbReference type="PROSITE" id="PS50093">
    <property type="entry name" value="PKD"/>
    <property type="match status" value="4"/>
</dbReference>
<keyword evidence="3" id="KW-1015">Disulfide bond</keyword>
<dbReference type="SUPFAM" id="SSF49899">
    <property type="entry name" value="Concanavalin A-like lectins/glucanases"/>
    <property type="match status" value="2"/>
</dbReference>
<dbReference type="Pfam" id="PF13385">
    <property type="entry name" value="Laminin_G_3"/>
    <property type="match status" value="2"/>
</dbReference>
<dbReference type="InterPro" id="IPR001791">
    <property type="entry name" value="Laminin_G"/>
</dbReference>
<keyword evidence="5" id="KW-0378">Hydrolase</keyword>
<dbReference type="InterPro" id="IPR013783">
    <property type="entry name" value="Ig-like_fold"/>
</dbReference>
<comment type="subcellular location">
    <subcellularLocation>
        <location evidence="1">Cell projection</location>
    </subcellularLocation>
</comment>
<evidence type="ECO:0000256" key="1">
    <source>
        <dbReference type="ARBA" id="ARBA00004316"/>
    </source>
</evidence>
<evidence type="ECO:0000256" key="7">
    <source>
        <dbReference type="SAM" id="MobiDB-lite"/>
    </source>
</evidence>
<dbReference type="SUPFAM" id="SSF50998">
    <property type="entry name" value="Quinoprotein alcohol dehydrogenase-like"/>
    <property type="match status" value="1"/>
</dbReference>
<evidence type="ECO:0000256" key="4">
    <source>
        <dbReference type="ARBA" id="ARBA00023273"/>
    </source>
</evidence>
<feature type="domain" description="PKD" evidence="9">
    <location>
        <begin position="1121"/>
        <end position="1209"/>
    </location>
</feature>
<feature type="domain" description="Fibronectin type-III" evidence="10">
    <location>
        <begin position="471"/>
        <end position="568"/>
    </location>
</feature>
<evidence type="ECO:0000256" key="3">
    <source>
        <dbReference type="ARBA" id="ARBA00023157"/>
    </source>
</evidence>
<dbReference type="GO" id="GO:0016020">
    <property type="term" value="C:membrane"/>
    <property type="evidence" value="ECO:0007669"/>
    <property type="project" value="TreeGrafter"/>
</dbReference>
<accession>A0A1H2NFW0</accession>
<dbReference type="PROSITE" id="PS50853">
    <property type="entry name" value="FN3"/>
    <property type="match status" value="1"/>
</dbReference>
<dbReference type="CDD" id="cd00110">
    <property type="entry name" value="LamG"/>
    <property type="match status" value="1"/>
</dbReference>
<dbReference type="PANTHER" id="PTHR46182">
    <property type="entry name" value="FI19480P1"/>
    <property type="match status" value="1"/>
</dbReference>
<dbReference type="SUPFAM" id="SSF49299">
    <property type="entry name" value="PKD domain"/>
    <property type="match status" value="4"/>
</dbReference>
<organism evidence="11 12">
    <name type="scientific">Microlunatus sagamiharensis</name>
    <dbReference type="NCBI Taxonomy" id="546874"/>
    <lineage>
        <taxon>Bacteria</taxon>
        <taxon>Bacillati</taxon>
        <taxon>Actinomycetota</taxon>
        <taxon>Actinomycetes</taxon>
        <taxon>Propionibacteriales</taxon>
        <taxon>Propionibacteriaceae</taxon>
        <taxon>Microlunatus</taxon>
    </lineage>
</organism>
<dbReference type="InterPro" id="IPR022409">
    <property type="entry name" value="PKD/Chitinase_dom"/>
</dbReference>
<dbReference type="InterPro" id="IPR029865">
    <property type="entry name" value="KIAA0319-like"/>
</dbReference>
<evidence type="ECO:0000259" key="9">
    <source>
        <dbReference type="PROSITE" id="PS50093"/>
    </source>
</evidence>
<dbReference type="Pfam" id="PF18911">
    <property type="entry name" value="PKD_4"/>
    <property type="match status" value="4"/>
</dbReference>
<dbReference type="SUPFAM" id="SSF49265">
    <property type="entry name" value="Fibronectin type III"/>
    <property type="match status" value="1"/>
</dbReference>
<keyword evidence="5" id="KW-0326">Glycosidase</keyword>
<keyword evidence="6" id="KW-0624">Polysaccharide degradation</keyword>
<reference evidence="12" key="1">
    <citation type="submission" date="2016-10" db="EMBL/GenBank/DDBJ databases">
        <authorList>
            <person name="Varghese N."/>
            <person name="Submissions S."/>
        </authorList>
    </citation>
    <scope>NUCLEOTIDE SEQUENCE [LARGE SCALE GENOMIC DNA]</scope>
    <source>
        <strain evidence="12">DSM 21743</strain>
    </source>
</reference>
<proteinExistence type="predicted"/>
<protein>
    <submittedName>
        <fullName evidence="11">PKD repeat-containing protein</fullName>
    </submittedName>
</protein>
<keyword evidence="4" id="KW-0966">Cell projection</keyword>
<feature type="signal peptide" evidence="8">
    <location>
        <begin position="1"/>
        <end position="31"/>
    </location>
</feature>
<feature type="chain" id="PRO_5039453558" evidence="8">
    <location>
        <begin position="32"/>
        <end position="1809"/>
    </location>
</feature>
<gene>
    <name evidence="11" type="ORF">SAMN04488544_3964</name>
</gene>
<dbReference type="Proteomes" id="UP000198825">
    <property type="component" value="Chromosome I"/>
</dbReference>
<feature type="region of interest" description="Disordered" evidence="7">
    <location>
        <begin position="1762"/>
        <end position="1781"/>
    </location>
</feature>
<sequence>MGPLVFGEHMTVTSSRPARLLAGLVSSALLAAGLVVAGGAAPAAAATAATDPTYNVVDRPDAGVTADALPTVQIDGVVWDTAIAGDTVYAGGQFANARPAGSAAGTNQTPRSNLLSFNIRTGVMDAGFAPTVNGRIRAMALSPDKSRLYIAGAFTEVNGKTRSRVAAFNTADGSLVSTFAPTMGSDVFSVVVTKSAVYLGGWFTSANGVARNRLAAVDPTTGATLGWAPTADSTVNTMALSPDGTRVIVGGIFSKLNGATAPGIGSIDAANGSSYPFAVNQTVQNYGNSAGIYSVKTDSTNVYASAYWFGGTGNFEGQLVADPYTGAIKSMADCHGDTYDSTVSNGILYTVSHHHDCSNINAFPDTNPRNRWKRANAFTLDATTTVGHNTAGGYYDFYGQPAPSVINWFPDVAAGSYTGQAQGGWTTESTNEYVVEGGEFPSVNNVAQQGLVRFAIPSLATNKQGPRVSATDSAPKLRGLSGTSVRVSWPSNWDRDDMSLTYKLYRSDKGSAPVFTQTKPAEFWNLPTQVFTDTGLTPGATYGYYVTATDPKGNTLKSATTTITTGTDVVDQSAYAQAVVNDGANHYWRLDEKAGQTVSTDWAGGNDLLLGSGVANGTAGAVNGSPDTAATFDGTANGTAGQTSSEVAPQVFSAEAWFKTTSTSGGKILGFGDSQLGNSGGYDRHVYLDNAGHLTFGVYPGSVRSVTSGGTYNDGAWHQVVVSLSDGGMKLYVDGLLEGADQGTTSGQAFNGYWRVGGDNLGGWPSTGSSQNVAGAIDDVSTYPTALTAAQVRNHYTSTGRTLNLPSSPDDAYGQKVYADNPTLFWRLNEQPGSTTVADSSQGRTPGVASNGVTFGAATTVAPGTAGAFDGNDDTLASSRQFTNPRSYSEEVWFNTTTTRGGKLIGFGDLQSGGSNNYDRHVYMENSGQLTFGVWTGQTNLVTSPKSYNDGAWHQMVATQNTTDGMKLYVDGALVGTNGQTDAQSYTGYWRVGGDTAWGGDSSFFNGRLDEAAVYPYALSLTQVQSHYFASDASANAAPTAAFTSSCTQLACYFDGSGSSDPDGTVASWAWDFGDGKTATGATAPHDYMDAGTYTVKLTVTDNNGKSTSTSQPVLVTAPPPNQAPVAAFTSSCTERACAFDSTTSSDPDGTVSGWAWDFGDGSVSTDQNPNHTYATNGTFTVSLTVSDDLGASNKVTHTVTVSATNAAPVAKISTKVTDLSVAVDGSGSSDADGTVASYGWDYGDGKTGSGKTDSHTYAAAGTYTVTLTVTDDQGATGSVTASVTVTAPPADSSVVAADGFGRTGSRWGTADTGGAWTDSGASFFSTDGSKGVITTKSGSGPVASLNSVSVLDSSTTVQFSLDKLPNGTSSGGYYFTLGSRKQGTSMYRLKTRVTPAGGVQLITYEVVSGTETTLKTQTISGLTYTPGDVLNMRFDISGTGTTTLAGKVWRAGTQEPASAQLTGTSTRSELQSAGSPEVKGYLASSSTAVPVASVDNYKVTSGTTTTPPVANVKPVAKISTKVTDLSVAVDGSGSSDADGTVASYGWDYGDGKTGSGKTDSHTYAAAGTYTVTLTVTDDQGATGSVTASVTVTAPPADSSVVAADGFGRTGSRWGTADTGGAWTDSGASFFSTDGSKGVITTKSGSGPVASLNSVSVLDSSTTVQFSLDKLPNGTSSGGYYFTLGSRKQGTSMYRLKTRVTPAGGVQLITYEVVSGTETTLKTQTISGLTYTPGDVLNMRFDISGTGTTTLAGKVWRAGTQEPASAQLTGTSTRSELQSAGSPEVKGYLASSSTAVPVASVDNYKVTRN</sequence>
<dbReference type="InterPro" id="IPR036116">
    <property type="entry name" value="FN3_sf"/>
</dbReference>
<dbReference type="GO" id="GO:0031410">
    <property type="term" value="C:cytoplasmic vesicle"/>
    <property type="evidence" value="ECO:0007669"/>
    <property type="project" value="TreeGrafter"/>
</dbReference>
<dbReference type="SMART" id="SM00560">
    <property type="entry name" value="LamGL"/>
    <property type="match status" value="2"/>
</dbReference>
<evidence type="ECO:0000313" key="11">
    <source>
        <dbReference type="EMBL" id="SDV04377.1"/>
    </source>
</evidence>
<dbReference type="GO" id="GO:0000272">
    <property type="term" value="P:polysaccharide catabolic process"/>
    <property type="evidence" value="ECO:0007669"/>
    <property type="project" value="UniProtKB-KW"/>
</dbReference>
<keyword evidence="2 8" id="KW-0732">Signal</keyword>
<dbReference type="InterPro" id="IPR006558">
    <property type="entry name" value="LamG-like"/>
</dbReference>
<evidence type="ECO:0000256" key="5">
    <source>
        <dbReference type="ARBA" id="ARBA00023295"/>
    </source>
</evidence>
<dbReference type="EMBL" id="LT629799">
    <property type="protein sequence ID" value="SDV04377.1"/>
    <property type="molecule type" value="Genomic_DNA"/>
</dbReference>
<dbReference type="InterPro" id="IPR035986">
    <property type="entry name" value="PKD_dom_sf"/>
</dbReference>
<dbReference type="STRING" id="546874.SAMN04488544_3964"/>
<dbReference type="PANTHER" id="PTHR46182:SF2">
    <property type="entry name" value="FI19480P1"/>
    <property type="match status" value="1"/>
</dbReference>
<dbReference type="CDD" id="cd00146">
    <property type="entry name" value="PKD"/>
    <property type="match status" value="4"/>
</dbReference>
<dbReference type="InterPro" id="IPR003961">
    <property type="entry name" value="FN3_dom"/>
</dbReference>
<evidence type="ECO:0000256" key="2">
    <source>
        <dbReference type="ARBA" id="ARBA00022729"/>
    </source>
</evidence>
<keyword evidence="12" id="KW-1185">Reference proteome</keyword>
<feature type="domain" description="PKD" evidence="9">
    <location>
        <begin position="1035"/>
        <end position="1123"/>
    </location>
</feature>
<feature type="region of interest" description="Disordered" evidence="7">
    <location>
        <begin position="1456"/>
        <end position="1475"/>
    </location>
</feature>
<dbReference type="SMART" id="SM00089">
    <property type="entry name" value="PKD"/>
    <property type="match status" value="4"/>
</dbReference>
<evidence type="ECO:0000256" key="6">
    <source>
        <dbReference type="ARBA" id="ARBA00023326"/>
    </source>
</evidence>
<feature type="domain" description="PKD" evidence="9">
    <location>
        <begin position="1511"/>
        <end position="1599"/>
    </location>
</feature>
<dbReference type="GO" id="GO:0016798">
    <property type="term" value="F:hydrolase activity, acting on glycosyl bonds"/>
    <property type="evidence" value="ECO:0007669"/>
    <property type="project" value="UniProtKB-KW"/>
</dbReference>